<evidence type="ECO:0000313" key="3">
    <source>
        <dbReference type="Proteomes" id="UP001268542"/>
    </source>
</evidence>
<dbReference type="Proteomes" id="UP001268542">
    <property type="component" value="Unassembled WGS sequence"/>
</dbReference>
<protein>
    <submittedName>
        <fullName evidence="2">Uncharacterized protein</fullName>
    </submittedName>
</protein>
<evidence type="ECO:0000256" key="1">
    <source>
        <dbReference type="SAM" id="MobiDB-lite"/>
    </source>
</evidence>
<dbReference type="RefSeq" id="WP_315732834.1">
    <property type="nucleotide sequence ID" value="NZ_JAVYII010000004.1"/>
</dbReference>
<name>A0ABU3PVX1_9ACTN</name>
<reference evidence="2 3" key="1">
    <citation type="submission" date="2023-08" db="EMBL/GenBank/DDBJ databases">
        <title>Nocardioides seae sp. nov., a bacterium isolated from a soil.</title>
        <authorList>
            <person name="Wang X."/>
        </authorList>
    </citation>
    <scope>NUCLEOTIDE SEQUENCE [LARGE SCALE GENOMIC DNA]</scope>
    <source>
        <strain evidence="2 3">YZH12</strain>
    </source>
</reference>
<proteinExistence type="predicted"/>
<keyword evidence="3" id="KW-1185">Reference proteome</keyword>
<comment type="caution">
    <text evidence="2">The sequence shown here is derived from an EMBL/GenBank/DDBJ whole genome shotgun (WGS) entry which is preliminary data.</text>
</comment>
<dbReference type="EMBL" id="JAVYII010000004">
    <property type="protein sequence ID" value="MDT9593356.1"/>
    <property type="molecule type" value="Genomic_DNA"/>
</dbReference>
<feature type="region of interest" description="Disordered" evidence="1">
    <location>
        <begin position="19"/>
        <end position="48"/>
    </location>
</feature>
<evidence type="ECO:0000313" key="2">
    <source>
        <dbReference type="EMBL" id="MDT9593356.1"/>
    </source>
</evidence>
<sequence>MHHHPETTAALARLRDAELRQQWTARPRRRTLPGDDDGPPRPRRRRRG</sequence>
<gene>
    <name evidence="2" type="ORF">RDV89_09780</name>
</gene>
<accession>A0ABU3PVX1</accession>
<organism evidence="2 3">
    <name type="scientific">Nocardioides imazamoxiresistens</name>
    <dbReference type="NCBI Taxonomy" id="3231893"/>
    <lineage>
        <taxon>Bacteria</taxon>
        <taxon>Bacillati</taxon>
        <taxon>Actinomycetota</taxon>
        <taxon>Actinomycetes</taxon>
        <taxon>Propionibacteriales</taxon>
        <taxon>Nocardioidaceae</taxon>
        <taxon>Nocardioides</taxon>
    </lineage>
</organism>